<dbReference type="RefSeq" id="WP_188089983.1">
    <property type="nucleotide sequence ID" value="NZ_JACVFC010000003.1"/>
</dbReference>
<comment type="caution">
    <text evidence="1">The sequence shown here is derived from an EMBL/GenBank/DDBJ whole genome shotgun (WGS) entry which is preliminary data.</text>
</comment>
<gene>
    <name evidence="1" type="ORF">ICL07_20870</name>
</gene>
<keyword evidence="2" id="KW-1185">Reference proteome</keyword>
<protein>
    <submittedName>
        <fullName evidence="1">Class I lanthipeptide</fullName>
    </submittedName>
</protein>
<evidence type="ECO:0000313" key="1">
    <source>
        <dbReference type="EMBL" id="MBC9932853.1"/>
    </source>
</evidence>
<dbReference type="InterPro" id="IPR058238">
    <property type="entry name" value="Lant_leader_dom"/>
</dbReference>
<reference evidence="1 2" key="1">
    <citation type="submission" date="2020-09" db="EMBL/GenBank/DDBJ databases">
        <title>Genome sequences of type strains of Chitinophaga qingshengii and Chitinophaga varians.</title>
        <authorList>
            <person name="Kittiwongwattana C."/>
        </authorList>
    </citation>
    <scope>NUCLEOTIDE SEQUENCE [LARGE SCALE GENOMIC DNA]</scope>
    <source>
        <strain evidence="1 2">JCM 30026</strain>
    </source>
</reference>
<dbReference type="NCBIfam" id="NF038153">
    <property type="entry name" value="lant_leader_L1a"/>
    <property type="match status" value="1"/>
</dbReference>
<accession>A0ABR7TS80</accession>
<organism evidence="1 2">
    <name type="scientific">Chitinophaga qingshengii</name>
    <dbReference type="NCBI Taxonomy" id="1569794"/>
    <lineage>
        <taxon>Bacteria</taxon>
        <taxon>Pseudomonadati</taxon>
        <taxon>Bacteroidota</taxon>
        <taxon>Chitinophagia</taxon>
        <taxon>Chitinophagales</taxon>
        <taxon>Chitinophagaceae</taxon>
        <taxon>Chitinophaga</taxon>
    </lineage>
</organism>
<sequence length="66" mass="7406">MKKKVAIPKKMSFNKTTIAHLNAQQQLFIAGGMPPVTKQLTCDAQTRQITCETIPFTEDHCVVCRD</sequence>
<evidence type="ECO:0000313" key="2">
    <source>
        <dbReference type="Proteomes" id="UP000659124"/>
    </source>
</evidence>
<dbReference type="EMBL" id="JACVFC010000003">
    <property type="protein sequence ID" value="MBC9932853.1"/>
    <property type="molecule type" value="Genomic_DNA"/>
</dbReference>
<dbReference type="Proteomes" id="UP000659124">
    <property type="component" value="Unassembled WGS sequence"/>
</dbReference>
<proteinExistence type="predicted"/>
<name>A0ABR7TS80_9BACT</name>